<proteinExistence type="predicted"/>
<feature type="transmembrane region" description="Helical" evidence="3">
    <location>
        <begin position="190"/>
        <end position="209"/>
    </location>
</feature>
<sequence>MSECENKTNEVATNGKNAADKNDPELAPDGGWGWVVTFAALCTTFIVDGISFSFGVFYIELLDYFGESRSLTSWIISVLNGTYHLVGPIASISVNIFGSRVTAIAGGIIASVTFGLCVFSPNVWVMIATYGFLGGFGLGLSYLTSIVTVGHYFSRKRALAIGIASCGSGIGAFAMAPLSDFLIQSYGWQGAILIIAGITLNGIPIGAVLRPLEPKSIKNAQITETTNTDNMECNEKSALFDYELLKRLFIPLTYLPDHARNLSLTSQQGTMLISIIGITNTVCRVIAGWVADRKWSNPNLIKAVLLTTGGVATIAVPWFTVFSVMVFYSVVYGLCIAVFVTYHAIIITSLFGKDKLNSAYGILLLALGIPSLVGPPIAGAISDHYGDYNGAFIFAGCMIFASGLLTFPLTLVHKWERQRKQVIYKLESTHL</sequence>
<evidence type="ECO:0000256" key="2">
    <source>
        <dbReference type="SAM" id="MobiDB-lite"/>
    </source>
</evidence>
<feature type="region of interest" description="Disordered" evidence="2">
    <location>
        <begin position="1"/>
        <end position="23"/>
    </location>
</feature>
<keyword evidence="3" id="KW-1133">Transmembrane helix</keyword>
<evidence type="ECO:0000256" key="3">
    <source>
        <dbReference type="SAM" id="Phobius"/>
    </source>
</evidence>
<dbReference type="InterPro" id="IPR050327">
    <property type="entry name" value="Proton-linked_MCT"/>
</dbReference>
<dbReference type="EMBL" id="CP111017">
    <property type="protein sequence ID" value="WAR07480.1"/>
    <property type="molecule type" value="Genomic_DNA"/>
</dbReference>
<keyword evidence="3" id="KW-0472">Membrane</keyword>
<feature type="transmembrane region" description="Helical" evidence="3">
    <location>
        <begin position="159"/>
        <end position="178"/>
    </location>
</feature>
<organism evidence="5 6">
    <name type="scientific">Mya arenaria</name>
    <name type="common">Soft-shell clam</name>
    <dbReference type="NCBI Taxonomy" id="6604"/>
    <lineage>
        <taxon>Eukaryota</taxon>
        <taxon>Metazoa</taxon>
        <taxon>Spiralia</taxon>
        <taxon>Lophotrochozoa</taxon>
        <taxon>Mollusca</taxon>
        <taxon>Bivalvia</taxon>
        <taxon>Autobranchia</taxon>
        <taxon>Heteroconchia</taxon>
        <taxon>Euheterodonta</taxon>
        <taxon>Imparidentia</taxon>
        <taxon>Neoheterodontei</taxon>
        <taxon>Myida</taxon>
        <taxon>Myoidea</taxon>
        <taxon>Myidae</taxon>
        <taxon>Mya</taxon>
    </lineage>
</organism>
<keyword evidence="3" id="KW-0812">Transmembrane</keyword>
<feature type="transmembrane region" description="Helical" evidence="3">
    <location>
        <begin position="132"/>
        <end position="153"/>
    </location>
</feature>
<feature type="transmembrane region" description="Helical" evidence="3">
    <location>
        <begin position="359"/>
        <end position="378"/>
    </location>
</feature>
<protein>
    <submittedName>
        <fullName evidence="5">MOT12-like protein</fullName>
    </submittedName>
</protein>
<reference evidence="5" key="1">
    <citation type="submission" date="2022-11" db="EMBL/GenBank/DDBJ databases">
        <title>Centuries of genome instability and evolution in soft-shell clam transmissible cancer (bioRxiv).</title>
        <authorList>
            <person name="Hart S.F.M."/>
            <person name="Yonemitsu M.A."/>
            <person name="Giersch R.M."/>
            <person name="Beal B.F."/>
            <person name="Arriagada G."/>
            <person name="Davis B.W."/>
            <person name="Ostrander E.A."/>
            <person name="Goff S.P."/>
            <person name="Metzger M.J."/>
        </authorList>
    </citation>
    <scope>NUCLEOTIDE SEQUENCE</scope>
    <source>
        <strain evidence="5">MELC-2E11</strain>
        <tissue evidence="5">Siphon/mantle</tissue>
    </source>
</reference>
<feature type="transmembrane region" description="Helical" evidence="3">
    <location>
        <begin position="303"/>
        <end position="324"/>
    </location>
</feature>
<dbReference type="InterPro" id="IPR011701">
    <property type="entry name" value="MFS"/>
</dbReference>
<dbReference type="SUPFAM" id="SSF103473">
    <property type="entry name" value="MFS general substrate transporter"/>
    <property type="match status" value="1"/>
</dbReference>
<dbReference type="Proteomes" id="UP001164746">
    <property type="component" value="Chromosome 6"/>
</dbReference>
<feature type="transmembrane region" description="Helical" evidence="3">
    <location>
        <begin position="330"/>
        <end position="352"/>
    </location>
</feature>
<keyword evidence="6" id="KW-1185">Reference proteome</keyword>
<dbReference type="InterPro" id="IPR020846">
    <property type="entry name" value="MFS_dom"/>
</dbReference>
<dbReference type="Gene3D" id="1.20.1250.20">
    <property type="entry name" value="MFS general substrate transporter like domains"/>
    <property type="match status" value="2"/>
</dbReference>
<gene>
    <name evidence="5" type="ORF">MAR_017438</name>
</gene>
<feature type="domain" description="Major facilitator superfamily (MFS) profile" evidence="4">
    <location>
        <begin position="35"/>
        <end position="414"/>
    </location>
</feature>
<dbReference type="Pfam" id="PF07690">
    <property type="entry name" value="MFS_1"/>
    <property type="match status" value="2"/>
</dbReference>
<dbReference type="PROSITE" id="PS50850">
    <property type="entry name" value="MFS"/>
    <property type="match status" value="1"/>
</dbReference>
<dbReference type="CDD" id="cd17352">
    <property type="entry name" value="MFS_MCT_SLC16"/>
    <property type="match status" value="1"/>
</dbReference>
<comment type="subcellular location">
    <subcellularLocation>
        <location evidence="1">Membrane</location>
        <topology evidence="1">Multi-pass membrane protein</topology>
    </subcellularLocation>
</comment>
<feature type="transmembrane region" description="Helical" evidence="3">
    <location>
        <begin position="103"/>
        <end position="125"/>
    </location>
</feature>
<feature type="transmembrane region" description="Helical" evidence="3">
    <location>
        <begin position="71"/>
        <end position="97"/>
    </location>
</feature>
<feature type="transmembrane region" description="Helical" evidence="3">
    <location>
        <begin position="32"/>
        <end position="59"/>
    </location>
</feature>
<evidence type="ECO:0000259" key="4">
    <source>
        <dbReference type="PROSITE" id="PS50850"/>
    </source>
</evidence>
<feature type="transmembrane region" description="Helical" evidence="3">
    <location>
        <begin position="390"/>
        <end position="412"/>
    </location>
</feature>
<dbReference type="PANTHER" id="PTHR11360:SF284">
    <property type="entry name" value="EG:103B4.3 PROTEIN-RELATED"/>
    <property type="match status" value="1"/>
</dbReference>
<evidence type="ECO:0000313" key="5">
    <source>
        <dbReference type="EMBL" id="WAR07480.1"/>
    </source>
</evidence>
<name>A0ABY7EEJ3_MYAAR</name>
<evidence type="ECO:0000313" key="6">
    <source>
        <dbReference type="Proteomes" id="UP001164746"/>
    </source>
</evidence>
<accession>A0ABY7EEJ3</accession>
<dbReference type="InterPro" id="IPR036259">
    <property type="entry name" value="MFS_trans_sf"/>
</dbReference>
<evidence type="ECO:0000256" key="1">
    <source>
        <dbReference type="ARBA" id="ARBA00004141"/>
    </source>
</evidence>
<dbReference type="PANTHER" id="PTHR11360">
    <property type="entry name" value="MONOCARBOXYLATE TRANSPORTER"/>
    <property type="match status" value="1"/>
</dbReference>